<reference evidence="1" key="1">
    <citation type="journal article" date="2022" name="Plant J.">
        <title>Strategies of tolerance reflected in two North American maple genomes.</title>
        <authorList>
            <person name="McEvoy S.L."/>
            <person name="Sezen U.U."/>
            <person name="Trouern-Trend A."/>
            <person name="McMahon S.M."/>
            <person name="Schaberg P.G."/>
            <person name="Yang J."/>
            <person name="Wegrzyn J.L."/>
            <person name="Swenson N.G."/>
        </authorList>
    </citation>
    <scope>NUCLEOTIDE SEQUENCE</scope>
    <source>
        <strain evidence="1">NS2018</strain>
    </source>
</reference>
<gene>
    <name evidence="1" type="ORF">LWI29_035249</name>
</gene>
<protein>
    <submittedName>
        <fullName evidence="1">Uncharacterized protein</fullName>
    </submittedName>
</protein>
<evidence type="ECO:0000313" key="1">
    <source>
        <dbReference type="EMBL" id="KAK0585863.1"/>
    </source>
</evidence>
<name>A0AA39S738_ACESA</name>
<proteinExistence type="predicted"/>
<dbReference type="EMBL" id="JAUESC010000383">
    <property type="protein sequence ID" value="KAK0585863.1"/>
    <property type="molecule type" value="Genomic_DNA"/>
</dbReference>
<accession>A0AA39S738</accession>
<dbReference type="Proteomes" id="UP001168877">
    <property type="component" value="Unassembled WGS sequence"/>
</dbReference>
<reference evidence="1" key="2">
    <citation type="submission" date="2023-06" db="EMBL/GenBank/DDBJ databases">
        <authorList>
            <person name="Swenson N.G."/>
            <person name="Wegrzyn J.L."/>
            <person name="Mcevoy S.L."/>
        </authorList>
    </citation>
    <scope>NUCLEOTIDE SEQUENCE</scope>
    <source>
        <strain evidence="1">NS2018</strain>
        <tissue evidence="1">Leaf</tissue>
    </source>
</reference>
<keyword evidence="2" id="KW-1185">Reference proteome</keyword>
<organism evidence="1 2">
    <name type="scientific">Acer saccharum</name>
    <name type="common">Sugar maple</name>
    <dbReference type="NCBI Taxonomy" id="4024"/>
    <lineage>
        <taxon>Eukaryota</taxon>
        <taxon>Viridiplantae</taxon>
        <taxon>Streptophyta</taxon>
        <taxon>Embryophyta</taxon>
        <taxon>Tracheophyta</taxon>
        <taxon>Spermatophyta</taxon>
        <taxon>Magnoliopsida</taxon>
        <taxon>eudicotyledons</taxon>
        <taxon>Gunneridae</taxon>
        <taxon>Pentapetalae</taxon>
        <taxon>rosids</taxon>
        <taxon>malvids</taxon>
        <taxon>Sapindales</taxon>
        <taxon>Sapindaceae</taxon>
        <taxon>Hippocastanoideae</taxon>
        <taxon>Acereae</taxon>
        <taxon>Acer</taxon>
    </lineage>
</organism>
<sequence>MRFHVTRKVPRLKRISRPRSSLVIFCGDLGAMFGYRLKDDDPKFWQKILPRIEIIAHNTLSKFGHHPGRSPSAVDNQDMGIVRVHQISDIIKMVRDAILSGSLKSNHIELQDIWSEKKCGANSGSSAIISEQVFVKLVCRMNMPG</sequence>
<dbReference type="AlphaFoldDB" id="A0AA39S738"/>
<comment type="caution">
    <text evidence="1">The sequence shown here is derived from an EMBL/GenBank/DDBJ whole genome shotgun (WGS) entry which is preliminary data.</text>
</comment>
<evidence type="ECO:0000313" key="2">
    <source>
        <dbReference type="Proteomes" id="UP001168877"/>
    </source>
</evidence>